<dbReference type="FunFam" id="3.40.50.300:FF:000170">
    <property type="entry name" value="Mitochondrial Rho GTPase"/>
    <property type="match status" value="1"/>
</dbReference>
<dbReference type="PhylomeDB" id="B3SDQ1"/>
<evidence type="ECO:0000256" key="12">
    <source>
        <dbReference type="ARBA" id="ARBA00023134"/>
    </source>
</evidence>
<evidence type="ECO:0000256" key="8">
    <source>
        <dbReference type="ARBA" id="ARBA00022801"/>
    </source>
</evidence>
<dbReference type="Gene3D" id="1.10.238.10">
    <property type="entry name" value="EF-hand"/>
    <property type="match status" value="2"/>
</dbReference>
<evidence type="ECO:0000256" key="13">
    <source>
        <dbReference type="ARBA" id="ARBA00023136"/>
    </source>
</evidence>
<organism evidence="17 18">
    <name type="scientific">Trichoplax adhaerens</name>
    <name type="common">Trichoplax reptans</name>
    <dbReference type="NCBI Taxonomy" id="10228"/>
    <lineage>
        <taxon>Eukaryota</taxon>
        <taxon>Metazoa</taxon>
        <taxon>Placozoa</taxon>
        <taxon>Uniplacotomia</taxon>
        <taxon>Trichoplacea</taxon>
        <taxon>Trichoplacidae</taxon>
        <taxon>Trichoplax</taxon>
    </lineage>
</organism>
<dbReference type="InterPro" id="IPR013566">
    <property type="entry name" value="EF_hand_assoc_1"/>
</dbReference>
<dbReference type="GO" id="GO:0047497">
    <property type="term" value="P:mitochondrion transport along microtubule"/>
    <property type="evidence" value="ECO:0000318"/>
    <property type="project" value="GO_Central"/>
</dbReference>
<dbReference type="GO" id="GO:0005509">
    <property type="term" value="F:calcium ion binding"/>
    <property type="evidence" value="ECO:0007669"/>
    <property type="project" value="InterPro"/>
</dbReference>
<keyword evidence="7 14" id="KW-1000">Mitochondrion outer membrane</keyword>
<feature type="domain" description="EF-hand" evidence="15">
    <location>
        <begin position="305"/>
        <end position="340"/>
    </location>
</feature>
<dbReference type="GeneID" id="6759588"/>
<dbReference type="InterPro" id="IPR002048">
    <property type="entry name" value="EF_hand_dom"/>
</dbReference>
<dbReference type="STRING" id="10228.B3SDQ1"/>
<dbReference type="SUPFAM" id="SSF52540">
    <property type="entry name" value="P-loop containing nucleoside triphosphate hydrolases"/>
    <property type="match status" value="2"/>
</dbReference>
<dbReference type="eggNOG" id="KOG1707">
    <property type="taxonomic scope" value="Eukaryota"/>
</dbReference>
<keyword evidence="10" id="KW-1133">Transmembrane helix</keyword>
<keyword evidence="5" id="KW-0677">Repeat</keyword>
<dbReference type="PANTHER" id="PTHR46819:SF1">
    <property type="entry name" value="EF-HAND CALCIUM-BINDING DOMAIN-CONTAINING PROTEIN 7"/>
    <property type="match status" value="1"/>
</dbReference>
<dbReference type="PROSITE" id="PS00018">
    <property type="entry name" value="EF_HAND_1"/>
    <property type="match status" value="1"/>
</dbReference>
<evidence type="ECO:0000256" key="10">
    <source>
        <dbReference type="ARBA" id="ARBA00022989"/>
    </source>
</evidence>
<feature type="domain" description="Miro" evidence="16">
    <location>
        <begin position="2"/>
        <end position="168"/>
    </location>
</feature>
<dbReference type="FunCoup" id="B3SDQ1">
    <property type="interactions" value="1961"/>
</dbReference>
<evidence type="ECO:0000256" key="9">
    <source>
        <dbReference type="ARBA" id="ARBA00022837"/>
    </source>
</evidence>
<protein>
    <recommendedName>
        <fullName evidence="14">Mitochondrial Rho GTPase</fullName>
        <ecNumber evidence="14">3.6.5.-</ecNumber>
    </recommendedName>
</protein>
<dbReference type="Proteomes" id="UP000009022">
    <property type="component" value="Unassembled WGS sequence"/>
</dbReference>
<evidence type="ECO:0000256" key="3">
    <source>
        <dbReference type="ARBA" id="ARBA00022692"/>
    </source>
</evidence>
<comment type="subcellular location">
    <subcellularLocation>
        <location evidence="1 14">Mitochondrion outer membrane</location>
        <topology evidence="1 14">Single-pass type IV membrane protein</topology>
    </subcellularLocation>
</comment>
<dbReference type="SMART" id="SM00054">
    <property type="entry name" value="EFh"/>
    <property type="match status" value="2"/>
</dbReference>
<dbReference type="InterPro" id="IPR005225">
    <property type="entry name" value="Small_GTP-bd"/>
</dbReference>
<dbReference type="InParanoid" id="B3SDQ1"/>
<accession>B3SDQ1</accession>
<dbReference type="InterPro" id="IPR027417">
    <property type="entry name" value="P-loop_NTPase"/>
</dbReference>
<proteinExistence type="inferred from homology"/>
<dbReference type="PROSITE" id="PS50222">
    <property type="entry name" value="EF_HAND_2"/>
    <property type="match status" value="1"/>
</dbReference>
<dbReference type="SUPFAM" id="SSF47473">
    <property type="entry name" value="EF-hand"/>
    <property type="match status" value="1"/>
</dbReference>
<dbReference type="PIRSF" id="PIRSF037488">
    <property type="entry name" value="Mt_Rho_GTPase"/>
    <property type="match status" value="1"/>
</dbReference>
<dbReference type="InterPro" id="IPR011992">
    <property type="entry name" value="EF-hand-dom_pair"/>
</dbReference>
<dbReference type="CTD" id="6759588"/>
<dbReference type="AlphaFoldDB" id="B3SDQ1"/>
<dbReference type="InterPro" id="IPR013567">
    <property type="entry name" value="EF_hand_assoc_2"/>
</dbReference>
<keyword evidence="11 14" id="KW-0496">Mitochondrion</keyword>
<dbReference type="InterPro" id="IPR018247">
    <property type="entry name" value="EF_Hand_1_Ca_BS"/>
</dbReference>
<dbReference type="InterPro" id="IPR001806">
    <property type="entry name" value="Small_GTPase"/>
</dbReference>
<keyword evidence="4" id="KW-0479">Metal-binding</keyword>
<dbReference type="SMART" id="SM00175">
    <property type="entry name" value="RAB"/>
    <property type="match status" value="1"/>
</dbReference>
<dbReference type="PROSITE" id="PS51419">
    <property type="entry name" value="RAB"/>
    <property type="match status" value="1"/>
</dbReference>
<evidence type="ECO:0000256" key="7">
    <source>
        <dbReference type="ARBA" id="ARBA00022787"/>
    </source>
</evidence>
<keyword evidence="3" id="KW-0812">Transmembrane</keyword>
<dbReference type="CDD" id="cd01893">
    <property type="entry name" value="Miro1"/>
    <property type="match status" value="1"/>
</dbReference>
<evidence type="ECO:0000256" key="14">
    <source>
        <dbReference type="PIRNR" id="PIRNR037488"/>
    </source>
</evidence>
<sequence>MKKDVRILLVGDAGSGKTSLISSLVTEEFQDQVPDRAEEITIPADVTPEKVPTHIADYSEKEQSDEDLTHSLKRANVVCLVYAVNNEESIERITSYWLPFIESAVDPDSKLPIILVGNKSDLAEESSMRRILPIMNEHKMIETCIECSAKELKNITELFYYAQKAVLHPTAPLYASQQKQLTESCRKALTRVFKVCDMDNDGALNDAELFDFQKYFFSTPLQNQALKDVKNVVKKSKGSVGVNDHGITLAGFLFLHTLFIQRARHETTWTVLRKFGYNDDLEFRDDYIYPDLRTGPDCVTELSQMGYQFLTRLFHKYDKDLDGALSPDELRDLFSTCPRIPWEKDIIYMITVNSNGWITLAGFLAWWSLTTYRNVSCTLEYLAYLGYIMGDNVNQLSAISVTRNKANEPNRKQLLRNILVCDVVGAPGVGKVIDCLDLLLFFEYCSYIAGRKSEYTINTVEIYGQERYLAVRKLEILHEVNANDPKTASDLVMLSNADAVCLVYSNSDKNSFQYIAKVHKILQSKVTKPVMIIATKSDTPAVTQNFDMQPSQYCYSENLGKPQSFSATGRRNAKVYKTLATAAAFP</sequence>
<dbReference type="GO" id="GO:0007005">
    <property type="term" value="P:mitochondrion organization"/>
    <property type="evidence" value="ECO:0000318"/>
    <property type="project" value="GO_Central"/>
</dbReference>
<evidence type="ECO:0000256" key="11">
    <source>
        <dbReference type="ARBA" id="ARBA00023128"/>
    </source>
</evidence>
<dbReference type="PROSITE" id="PS51423">
    <property type="entry name" value="MIRO"/>
    <property type="match status" value="1"/>
</dbReference>
<evidence type="ECO:0000259" key="16">
    <source>
        <dbReference type="PROSITE" id="PS51423"/>
    </source>
</evidence>
<evidence type="ECO:0000256" key="1">
    <source>
        <dbReference type="ARBA" id="ARBA00004200"/>
    </source>
</evidence>
<keyword evidence="8 14" id="KW-0378">Hydrolase</keyword>
<dbReference type="Pfam" id="PF00071">
    <property type="entry name" value="Ras"/>
    <property type="match status" value="1"/>
</dbReference>
<comment type="function">
    <text evidence="14">Mitochondrial GTPase involved in mitochondrial trafficking. Probably involved in control of anterograde transport of mitochondria and their subcellular distribution.</text>
</comment>
<dbReference type="RefSeq" id="XP_002118369.1">
    <property type="nucleotide sequence ID" value="XM_002118333.1"/>
</dbReference>
<evidence type="ECO:0000256" key="2">
    <source>
        <dbReference type="ARBA" id="ARBA00007981"/>
    </source>
</evidence>
<evidence type="ECO:0000313" key="17">
    <source>
        <dbReference type="EMBL" id="EDV19136.1"/>
    </source>
</evidence>
<dbReference type="OMA" id="HETTWGI"/>
<dbReference type="InterPro" id="IPR052266">
    <property type="entry name" value="Miro-EF-hand_domain"/>
</dbReference>
<evidence type="ECO:0000256" key="4">
    <source>
        <dbReference type="ARBA" id="ARBA00022723"/>
    </source>
</evidence>
<dbReference type="Gene3D" id="3.40.50.300">
    <property type="entry name" value="P-loop containing nucleotide triphosphate hydrolases"/>
    <property type="match status" value="2"/>
</dbReference>
<dbReference type="SMART" id="SM00174">
    <property type="entry name" value="RHO"/>
    <property type="match status" value="1"/>
</dbReference>
<dbReference type="InterPro" id="IPR020860">
    <property type="entry name" value="MIRO_dom"/>
</dbReference>
<dbReference type="PANTHER" id="PTHR46819">
    <property type="entry name" value="EF-HAND CALCIUM-BINDING DOMAIN-CONTAINING PROTEIN 7"/>
    <property type="match status" value="1"/>
</dbReference>
<evidence type="ECO:0000256" key="6">
    <source>
        <dbReference type="ARBA" id="ARBA00022741"/>
    </source>
</evidence>
<gene>
    <name evidence="17" type="ORF">TRIADDRAFT_34083</name>
</gene>
<dbReference type="GO" id="GO:0003924">
    <property type="term" value="F:GTPase activity"/>
    <property type="evidence" value="ECO:0000318"/>
    <property type="project" value="GO_Central"/>
</dbReference>
<dbReference type="KEGG" id="tad:TRIADDRAFT_34083"/>
<dbReference type="OrthoDB" id="10020961at2759"/>
<dbReference type="PROSITE" id="PS51421">
    <property type="entry name" value="RAS"/>
    <property type="match status" value="1"/>
</dbReference>
<evidence type="ECO:0000259" key="15">
    <source>
        <dbReference type="PROSITE" id="PS50222"/>
    </source>
</evidence>
<keyword evidence="12 14" id="KW-0342">GTP-binding</keyword>
<keyword evidence="9 14" id="KW-0106">Calcium</keyword>
<keyword evidence="6 14" id="KW-0547">Nucleotide-binding</keyword>
<dbReference type="SMART" id="SM00173">
    <property type="entry name" value="RAS"/>
    <property type="match status" value="1"/>
</dbReference>
<dbReference type="NCBIfam" id="TIGR00231">
    <property type="entry name" value="small_GTP"/>
    <property type="match status" value="1"/>
</dbReference>
<dbReference type="HOGENOM" id="CLU_014255_3_1_1"/>
<comment type="similarity">
    <text evidence="2 14">Belongs to the mitochondrial Rho GTPase family.</text>
</comment>
<dbReference type="EMBL" id="DS985284">
    <property type="protein sequence ID" value="EDV19136.1"/>
    <property type="molecule type" value="Genomic_DNA"/>
</dbReference>
<evidence type="ECO:0000256" key="5">
    <source>
        <dbReference type="ARBA" id="ARBA00022737"/>
    </source>
</evidence>
<reference evidence="17 18" key="1">
    <citation type="journal article" date="2008" name="Nature">
        <title>The Trichoplax genome and the nature of placozoans.</title>
        <authorList>
            <person name="Srivastava M."/>
            <person name="Begovic E."/>
            <person name="Chapman J."/>
            <person name="Putnam N.H."/>
            <person name="Hellsten U."/>
            <person name="Kawashima T."/>
            <person name="Kuo A."/>
            <person name="Mitros T."/>
            <person name="Salamov A."/>
            <person name="Carpenter M.L."/>
            <person name="Signorovitch A.Y."/>
            <person name="Moreno M.A."/>
            <person name="Kamm K."/>
            <person name="Grimwood J."/>
            <person name="Schmutz J."/>
            <person name="Shapiro H."/>
            <person name="Grigoriev I.V."/>
            <person name="Buss L.W."/>
            <person name="Schierwater B."/>
            <person name="Dellaporta S.L."/>
            <person name="Rokhsar D.S."/>
        </authorList>
    </citation>
    <scope>NUCLEOTIDE SEQUENCE [LARGE SCALE GENOMIC DNA]</scope>
    <source>
        <strain evidence="17 18">Grell-BS-1999</strain>
    </source>
</reference>
<evidence type="ECO:0000313" key="18">
    <source>
        <dbReference type="Proteomes" id="UP000009022"/>
    </source>
</evidence>
<name>B3SDQ1_TRIAD</name>
<dbReference type="PRINTS" id="PR00449">
    <property type="entry name" value="RASTRNSFRMNG"/>
</dbReference>
<dbReference type="EC" id="3.6.5.-" evidence="14"/>
<keyword evidence="18" id="KW-1185">Reference proteome</keyword>
<dbReference type="FunFam" id="1.10.238.10:FF:000011">
    <property type="entry name" value="Mitochondrial Rho GTPase"/>
    <property type="match status" value="1"/>
</dbReference>
<keyword evidence="13 14" id="KW-0472">Membrane</keyword>
<dbReference type="GO" id="GO:0005741">
    <property type="term" value="C:mitochondrial outer membrane"/>
    <property type="evidence" value="ECO:0000318"/>
    <property type="project" value="GO_Central"/>
</dbReference>
<dbReference type="InterPro" id="IPR021181">
    <property type="entry name" value="Miro"/>
</dbReference>
<dbReference type="Pfam" id="PF08356">
    <property type="entry name" value="EF_assoc_2"/>
    <property type="match status" value="1"/>
</dbReference>
<dbReference type="GO" id="GO:0005525">
    <property type="term" value="F:GTP binding"/>
    <property type="evidence" value="ECO:0000318"/>
    <property type="project" value="GO_Central"/>
</dbReference>
<dbReference type="Pfam" id="PF08355">
    <property type="entry name" value="EF_assoc_1"/>
    <property type="match status" value="1"/>
</dbReference>